<evidence type="ECO:0000313" key="2">
    <source>
        <dbReference type="EMBL" id="CAG7815919.1"/>
    </source>
</evidence>
<dbReference type="EMBL" id="CAJVCH010356448">
    <property type="protein sequence ID" value="CAG7815919.1"/>
    <property type="molecule type" value="Genomic_DNA"/>
</dbReference>
<comment type="caution">
    <text evidence="2">The sequence shown here is derived from an EMBL/GenBank/DDBJ whole genome shotgun (WGS) entry which is preliminary data.</text>
</comment>
<keyword evidence="1" id="KW-0472">Membrane</keyword>
<gene>
    <name evidence="2" type="ORF">AFUS01_LOCUS26565</name>
</gene>
<accession>A0A8J2KMT0</accession>
<organism evidence="2 3">
    <name type="scientific">Allacma fusca</name>
    <dbReference type="NCBI Taxonomy" id="39272"/>
    <lineage>
        <taxon>Eukaryota</taxon>
        <taxon>Metazoa</taxon>
        <taxon>Ecdysozoa</taxon>
        <taxon>Arthropoda</taxon>
        <taxon>Hexapoda</taxon>
        <taxon>Collembola</taxon>
        <taxon>Symphypleona</taxon>
        <taxon>Sminthuridae</taxon>
        <taxon>Allacma</taxon>
    </lineage>
</organism>
<dbReference type="Proteomes" id="UP000708208">
    <property type="component" value="Unassembled WGS sequence"/>
</dbReference>
<reference evidence="2" key="1">
    <citation type="submission" date="2021-06" db="EMBL/GenBank/DDBJ databases">
        <authorList>
            <person name="Hodson N. C."/>
            <person name="Mongue J. A."/>
            <person name="Jaron S. K."/>
        </authorList>
    </citation>
    <scope>NUCLEOTIDE SEQUENCE</scope>
</reference>
<evidence type="ECO:0000256" key="1">
    <source>
        <dbReference type="SAM" id="Phobius"/>
    </source>
</evidence>
<evidence type="ECO:0000313" key="3">
    <source>
        <dbReference type="Proteomes" id="UP000708208"/>
    </source>
</evidence>
<name>A0A8J2KMT0_9HEXA</name>
<keyword evidence="3" id="KW-1185">Reference proteome</keyword>
<keyword evidence="1" id="KW-1133">Transmembrane helix</keyword>
<proteinExistence type="predicted"/>
<protein>
    <submittedName>
        <fullName evidence="2">Uncharacterized protein</fullName>
    </submittedName>
</protein>
<keyword evidence="1" id="KW-0812">Transmembrane</keyword>
<feature type="transmembrane region" description="Helical" evidence="1">
    <location>
        <begin position="6"/>
        <end position="24"/>
    </location>
</feature>
<dbReference type="AlphaFoldDB" id="A0A8J2KMT0"/>
<sequence>MFDNRGLVPLYLITCIILITNFSFKF</sequence>